<dbReference type="RefSeq" id="WP_180091138.1">
    <property type="nucleotide sequence ID" value="NZ_CAXAZJ010000003.1"/>
</dbReference>
<evidence type="ECO:0000313" key="2">
    <source>
        <dbReference type="Proteomes" id="UP000520876"/>
    </source>
</evidence>
<proteinExistence type="predicted"/>
<organism evidence="1 2">
    <name type="scientific">Vreelandella sedimenti</name>
    <dbReference type="NCBI Taxonomy" id="2729618"/>
    <lineage>
        <taxon>Bacteria</taxon>
        <taxon>Pseudomonadati</taxon>
        <taxon>Pseudomonadota</taxon>
        <taxon>Gammaproteobacteria</taxon>
        <taxon>Oceanospirillales</taxon>
        <taxon>Halomonadaceae</taxon>
        <taxon>Vreelandella</taxon>
    </lineage>
</organism>
<gene>
    <name evidence="1" type="ORF">HZU72_06975</name>
</gene>
<accession>A0A7Z0SMN8</accession>
<name>A0A7Z0SMN8_9GAMM</name>
<reference evidence="1 2" key="1">
    <citation type="submission" date="2020-07" db="EMBL/GenBank/DDBJ databases">
        <title>Halomonas sp. QX-2 draft genome sequence.</title>
        <authorList>
            <person name="Qiu X."/>
        </authorList>
    </citation>
    <scope>NUCLEOTIDE SEQUENCE [LARGE SCALE GENOMIC DNA]</scope>
    <source>
        <strain evidence="1 2">QX-2</strain>
    </source>
</reference>
<sequence length="126" mass="14073">MTEAERSVGVDASNDALTRARYISQIQRISSTAKAGISAGRTSYLEAAEYCHAMRNQVMDEYRELTSVQGLARAEQIKKTPPSLAALFERYAQQLFGYSYQNLSAEQQQRIHHEVIEASGRSNAEV</sequence>
<comment type="caution">
    <text evidence="1">The sequence shown here is derived from an EMBL/GenBank/DDBJ whole genome shotgun (WGS) entry which is preliminary data.</text>
</comment>
<dbReference type="EMBL" id="JACCGK010000005">
    <property type="protein sequence ID" value="NYT72171.1"/>
    <property type="molecule type" value="Genomic_DNA"/>
</dbReference>
<dbReference type="AlphaFoldDB" id="A0A7Z0SMN8"/>
<keyword evidence="2" id="KW-1185">Reference proteome</keyword>
<evidence type="ECO:0000313" key="1">
    <source>
        <dbReference type="EMBL" id="NYT72171.1"/>
    </source>
</evidence>
<protein>
    <submittedName>
        <fullName evidence="1">Uncharacterized protein</fullName>
    </submittedName>
</protein>
<dbReference type="Proteomes" id="UP000520876">
    <property type="component" value="Unassembled WGS sequence"/>
</dbReference>